<gene>
    <name evidence="1" type="ORF">CEXT_310241</name>
</gene>
<evidence type="ECO:0000313" key="1">
    <source>
        <dbReference type="EMBL" id="GIY44854.1"/>
    </source>
</evidence>
<reference evidence="1 2" key="1">
    <citation type="submission" date="2021-06" db="EMBL/GenBank/DDBJ databases">
        <title>Caerostris extrusa draft genome.</title>
        <authorList>
            <person name="Kono N."/>
            <person name="Arakawa K."/>
        </authorList>
    </citation>
    <scope>NUCLEOTIDE SEQUENCE [LARGE SCALE GENOMIC DNA]</scope>
</reference>
<accession>A0AAV4TF92</accession>
<organism evidence="1 2">
    <name type="scientific">Caerostris extrusa</name>
    <name type="common">Bark spider</name>
    <name type="synonym">Caerostris bankana</name>
    <dbReference type="NCBI Taxonomy" id="172846"/>
    <lineage>
        <taxon>Eukaryota</taxon>
        <taxon>Metazoa</taxon>
        <taxon>Ecdysozoa</taxon>
        <taxon>Arthropoda</taxon>
        <taxon>Chelicerata</taxon>
        <taxon>Arachnida</taxon>
        <taxon>Araneae</taxon>
        <taxon>Araneomorphae</taxon>
        <taxon>Entelegynae</taxon>
        <taxon>Araneoidea</taxon>
        <taxon>Araneidae</taxon>
        <taxon>Caerostris</taxon>
    </lineage>
</organism>
<evidence type="ECO:0000313" key="2">
    <source>
        <dbReference type="Proteomes" id="UP001054945"/>
    </source>
</evidence>
<dbReference type="Proteomes" id="UP001054945">
    <property type="component" value="Unassembled WGS sequence"/>
</dbReference>
<dbReference type="AlphaFoldDB" id="A0AAV4TF92"/>
<sequence length="77" mass="8678">MNFTGEVLLTGSQRSVEYGGVEGFFFHLFWVSDELDIVRKRTISENGIFNNFNGLMALGRKGLDVTDDTPRSEQTDT</sequence>
<keyword evidence="2" id="KW-1185">Reference proteome</keyword>
<name>A0AAV4TF92_CAEEX</name>
<proteinExistence type="predicted"/>
<comment type="caution">
    <text evidence="1">The sequence shown here is derived from an EMBL/GenBank/DDBJ whole genome shotgun (WGS) entry which is preliminary data.</text>
</comment>
<protein>
    <submittedName>
        <fullName evidence="1">Uncharacterized protein</fullName>
    </submittedName>
</protein>
<dbReference type="EMBL" id="BPLR01011204">
    <property type="protein sequence ID" value="GIY44854.1"/>
    <property type="molecule type" value="Genomic_DNA"/>
</dbReference>